<reference evidence="1" key="1">
    <citation type="submission" date="2019-04" db="EMBL/GenBank/DDBJ databases">
        <title>Genome assembly of Zosterops borbonicus 15179.</title>
        <authorList>
            <person name="Leroy T."/>
            <person name="Anselmetti Y."/>
            <person name="Tilak M.-K."/>
            <person name="Nabholz B."/>
        </authorList>
    </citation>
    <scope>NUCLEOTIDE SEQUENCE</scope>
    <source>
        <strain evidence="1">HGM_15179</strain>
        <tissue evidence="1">Muscle</tissue>
    </source>
</reference>
<comment type="caution">
    <text evidence="1">The sequence shown here is derived from an EMBL/GenBank/DDBJ whole genome shotgun (WGS) entry which is preliminary data.</text>
</comment>
<dbReference type="EMBL" id="SWJQ01000298">
    <property type="protein sequence ID" value="TRZ16719.1"/>
    <property type="molecule type" value="Genomic_DNA"/>
</dbReference>
<accession>A0A8K1GF88</accession>
<protein>
    <submittedName>
        <fullName evidence="1">Uncharacterized protein</fullName>
    </submittedName>
</protein>
<organism evidence="1 2">
    <name type="scientific">Zosterops borbonicus</name>
    <dbReference type="NCBI Taxonomy" id="364589"/>
    <lineage>
        <taxon>Eukaryota</taxon>
        <taxon>Metazoa</taxon>
        <taxon>Chordata</taxon>
        <taxon>Craniata</taxon>
        <taxon>Vertebrata</taxon>
        <taxon>Euteleostomi</taxon>
        <taxon>Archelosauria</taxon>
        <taxon>Archosauria</taxon>
        <taxon>Dinosauria</taxon>
        <taxon>Saurischia</taxon>
        <taxon>Theropoda</taxon>
        <taxon>Coelurosauria</taxon>
        <taxon>Aves</taxon>
        <taxon>Neognathae</taxon>
        <taxon>Neoaves</taxon>
        <taxon>Telluraves</taxon>
        <taxon>Australaves</taxon>
        <taxon>Passeriformes</taxon>
        <taxon>Sylvioidea</taxon>
        <taxon>Zosteropidae</taxon>
        <taxon>Zosterops</taxon>
    </lineage>
</organism>
<dbReference type="OrthoDB" id="276744at2759"/>
<dbReference type="AlphaFoldDB" id="A0A8K1GF88"/>
<name>A0A8K1GF88_9PASS</name>
<keyword evidence="2" id="KW-1185">Reference proteome</keyword>
<dbReference type="Proteomes" id="UP000796761">
    <property type="component" value="Unassembled WGS sequence"/>
</dbReference>
<gene>
    <name evidence="1" type="ORF">HGM15179_010368</name>
</gene>
<sequence length="184" mass="20774">MFTIAMLLTCPNVLVLHLRRNNPMHQYRLGANLLKSSSAGKDLGALVENKLSMSQQRVLVAKKANGILGCIKKSIASRSWEVILPLHSALARHIWSAVSSSGLFSTGEIWKKMEWVQCRATKSVKGLENLSYSKTLWELGLLSLNRRQLKENLINVYLNSGYQEDGPGSYQWFQAIRQEAMRKN</sequence>
<proteinExistence type="predicted"/>
<evidence type="ECO:0000313" key="1">
    <source>
        <dbReference type="EMBL" id="TRZ16719.1"/>
    </source>
</evidence>
<evidence type="ECO:0000313" key="2">
    <source>
        <dbReference type="Proteomes" id="UP000796761"/>
    </source>
</evidence>
<dbReference type="PANTHER" id="PTHR33332">
    <property type="entry name" value="REVERSE TRANSCRIPTASE DOMAIN-CONTAINING PROTEIN"/>
    <property type="match status" value="1"/>
</dbReference>